<organism evidence="2 3">
    <name type="scientific">Plectosphaerella plurivora</name>
    <dbReference type="NCBI Taxonomy" id="936078"/>
    <lineage>
        <taxon>Eukaryota</taxon>
        <taxon>Fungi</taxon>
        <taxon>Dikarya</taxon>
        <taxon>Ascomycota</taxon>
        <taxon>Pezizomycotina</taxon>
        <taxon>Sordariomycetes</taxon>
        <taxon>Hypocreomycetidae</taxon>
        <taxon>Glomerellales</taxon>
        <taxon>Plectosphaerellaceae</taxon>
        <taxon>Plectosphaerella</taxon>
    </lineage>
</organism>
<dbReference type="EMBL" id="JAGSXJ010000020">
    <property type="protein sequence ID" value="KAH6679851.1"/>
    <property type="molecule type" value="Genomic_DNA"/>
</dbReference>
<dbReference type="Proteomes" id="UP000770015">
    <property type="component" value="Unassembled WGS sequence"/>
</dbReference>
<feature type="compositionally biased region" description="Polar residues" evidence="1">
    <location>
        <begin position="25"/>
        <end position="42"/>
    </location>
</feature>
<proteinExistence type="predicted"/>
<feature type="region of interest" description="Disordered" evidence="1">
    <location>
        <begin position="1"/>
        <end position="111"/>
    </location>
</feature>
<feature type="compositionally biased region" description="Polar residues" evidence="1">
    <location>
        <begin position="58"/>
        <end position="81"/>
    </location>
</feature>
<dbReference type="AlphaFoldDB" id="A0A9P8V4G0"/>
<evidence type="ECO:0000256" key="1">
    <source>
        <dbReference type="SAM" id="MobiDB-lite"/>
    </source>
</evidence>
<evidence type="ECO:0000313" key="3">
    <source>
        <dbReference type="Proteomes" id="UP000770015"/>
    </source>
</evidence>
<name>A0A9P8V4G0_9PEZI</name>
<reference evidence="2" key="1">
    <citation type="journal article" date="2021" name="Nat. Commun.">
        <title>Genetic determinants of endophytism in the Arabidopsis root mycobiome.</title>
        <authorList>
            <person name="Mesny F."/>
            <person name="Miyauchi S."/>
            <person name="Thiergart T."/>
            <person name="Pickel B."/>
            <person name="Atanasova L."/>
            <person name="Karlsson M."/>
            <person name="Huettel B."/>
            <person name="Barry K.W."/>
            <person name="Haridas S."/>
            <person name="Chen C."/>
            <person name="Bauer D."/>
            <person name="Andreopoulos W."/>
            <person name="Pangilinan J."/>
            <person name="LaButti K."/>
            <person name="Riley R."/>
            <person name="Lipzen A."/>
            <person name="Clum A."/>
            <person name="Drula E."/>
            <person name="Henrissat B."/>
            <person name="Kohler A."/>
            <person name="Grigoriev I.V."/>
            <person name="Martin F.M."/>
            <person name="Hacquard S."/>
        </authorList>
    </citation>
    <scope>NUCLEOTIDE SEQUENCE</scope>
    <source>
        <strain evidence="2">MPI-SDFR-AT-0117</strain>
    </source>
</reference>
<sequence length="346" mass="38527">MKKLKTAEAPPGEAKFKNEALNPLQDASTSSDAILASATTNLIDDPASGSKKRKQEDLNTSDASEVATAVNSETPGIINSETPRDVKSEAPRAVSSETSSTVSSETPSSDSSVVATAVNLAVAATVYTFVHVEVNSVFLSSDSSGSSWKAFDIEWDDLNDSHNVDEALVEEAELRTKAWARSHRRAYDPQSRYPSDAEYVKHYLFEMQWPTEDDDSDDDEEYLLGEMLGDELTDEWHGWLHFAFRVRSWADPWIEFEETKDGSCALVPKQIGKIFCVSDDEKAVTLVNAKEFWDAKTWGKALAELVDELRAIAGPWKFQDKRLMLHSVIYIVFTEDEANVEKKAQE</sequence>
<protein>
    <submittedName>
        <fullName evidence="2">Uncharacterized protein</fullName>
    </submittedName>
</protein>
<feature type="compositionally biased region" description="Low complexity" evidence="1">
    <location>
        <begin position="94"/>
        <end position="111"/>
    </location>
</feature>
<comment type="caution">
    <text evidence="2">The sequence shown here is derived from an EMBL/GenBank/DDBJ whole genome shotgun (WGS) entry which is preliminary data.</text>
</comment>
<accession>A0A9P8V4G0</accession>
<evidence type="ECO:0000313" key="2">
    <source>
        <dbReference type="EMBL" id="KAH6679851.1"/>
    </source>
</evidence>
<gene>
    <name evidence="2" type="ORF">F5X68DRAFT_277644</name>
</gene>
<keyword evidence="3" id="KW-1185">Reference proteome</keyword>